<evidence type="ECO:0000259" key="6">
    <source>
        <dbReference type="SMART" id="SM00237"/>
    </source>
</evidence>
<feature type="domain" description="Calx-beta" evidence="6">
    <location>
        <begin position="638"/>
        <end position="747"/>
    </location>
</feature>
<dbReference type="RefSeq" id="WP_408019971.1">
    <property type="nucleotide sequence ID" value="NZ_JBFQGM010000026.1"/>
</dbReference>
<evidence type="ECO:0000313" key="7">
    <source>
        <dbReference type="EMBL" id="MFL9466628.1"/>
    </source>
</evidence>
<keyword evidence="1" id="KW-0732">Signal</keyword>
<dbReference type="SMART" id="SM00237">
    <property type="entry name" value="Calx_beta"/>
    <property type="match status" value="1"/>
</dbReference>
<dbReference type="InterPro" id="IPR003644">
    <property type="entry name" value="Calx_beta"/>
</dbReference>
<evidence type="ECO:0000256" key="1">
    <source>
        <dbReference type="ARBA" id="ARBA00022729"/>
    </source>
</evidence>
<name>A0ABW8X0U0_9CYAN</name>
<keyword evidence="3" id="KW-0106">Calcium</keyword>
<evidence type="ECO:0000256" key="2">
    <source>
        <dbReference type="ARBA" id="ARBA00022737"/>
    </source>
</evidence>
<dbReference type="NCBIfam" id="NF041518">
    <property type="entry name" value="choice_anch_Q"/>
    <property type="match status" value="1"/>
</dbReference>
<feature type="compositionally biased region" description="Polar residues" evidence="5">
    <location>
        <begin position="492"/>
        <end position="510"/>
    </location>
</feature>
<reference evidence="7 8" key="1">
    <citation type="submission" date="2024-07" db="EMBL/GenBank/DDBJ databases">
        <authorList>
            <person name="Tripathy S."/>
        </authorList>
    </citation>
    <scope>NUCLEOTIDE SEQUENCE [LARGE SCALE GENOMIC DNA]</scope>
    <source>
        <strain evidence="7 8">VB-61278_2</strain>
    </source>
</reference>
<dbReference type="InterPro" id="IPR025592">
    <property type="entry name" value="DUF4347"/>
</dbReference>
<dbReference type="InterPro" id="IPR038081">
    <property type="entry name" value="CalX-like_sf"/>
</dbReference>
<dbReference type="Gene3D" id="2.60.40.2030">
    <property type="match status" value="2"/>
</dbReference>
<sequence>MMESTEHTTQNPQENYNEEIILPNSDRENLNIIFIDTTVPDYQSLILGIQSDSQVVILDPTKDGITQITEILQNGKYQSVHIVSHGAEGSLQLGSAQFNSDTLSLYTQQLSQWANFLTDGADILLYGCNVASGERGEAFVQQLSQLVGADIAASDDLTGSAASGGDWDLEVATGFIEAPLAFQVGVMEAYSKVLGIFEVTNTNDSGLGSLRQAILDANATAGDDTILFTGIFTDTNPDTITLTSGELTVTEAVTLVGSGANSLTISGNNLSRIFSATAPLTIAKLKITGGNAIAGNGGAIYSNSSVIINNSTISGNTANGDGGGIWSSGNVTIANSTISGNTASSGGGVYSANNIAIANSTISGNTAKGSGGGVFGSNGTISNSTITENIADSDNDNIGDGGGVYNNGGTISVVNSIIAGNSDKGNQASDVAGSTFNGNANNLIGSVSGISSSTLGTGSDIIASDPKLAPLADNGGPTQTHALLIGSPAINAGSNTQSNPNLPTTDQRGSTRTIGNIVDIGAIESDFVPPKVNFGVATYSIAEDNNAIAVEISVTLDSIPPTDVTVPIVINSNSTATADQDYTVSSSAVTFTAGATGTELTKVFTVTIKPDTLPENDETIVFNFGALKGAVAGTITETTLTIAANDPIVYGISTTTTTPIDEGNSGTKSITLTVTRSGGTGVESTVDFALNGTATFGNDYNITVESGGTSSSGTINFAPGETQKTITVDLVGDDVYETNEDITVTLSNPQPTTAPANSTIETSAAAVTIAIVNDDAVPSVSIEDVTVNEGDTATLTVTLS</sequence>
<gene>
    <name evidence="7" type="ORF">AB0759_39245</name>
</gene>
<accession>A0ABW8X0U0</accession>
<dbReference type="InterPro" id="IPR011050">
    <property type="entry name" value="Pectin_lyase_fold/virulence"/>
</dbReference>
<dbReference type="Proteomes" id="UP001628874">
    <property type="component" value="Unassembled WGS sequence"/>
</dbReference>
<evidence type="ECO:0000256" key="5">
    <source>
        <dbReference type="SAM" id="MobiDB-lite"/>
    </source>
</evidence>
<dbReference type="PANTHER" id="PTHR11878">
    <property type="entry name" value="SODIUM/CALCIUM EXCHANGER"/>
    <property type="match status" value="1"/>
</dbReference>
<dbReference type="PANTHER" id="PTHR11878:SF65">
    <property type="entry name" value="NA_CA-EXCHANGE PROTEIN, ISOFORM G"/>
    <property type="match status" value="1"/>
</dbReference>
<dbReference type="EMBL" id="JBFQGM010000026">
    <property type="protein sequence ID" value="MFL9466628.1"/>
    <property type="molecule type" value="Genomic_DNA"/>
</dbReference>
<dbReference type="SUPFAM" id="SSF141072">
    <property type="entry name" value="CalX-like"/>
    <property type="match status" value="2"/>
</dbReference>
<dbReference type="InterPro" id="IPR059226">
    <property type="entry name" value="Choice_anch_Q_dom"/>
</dbReference>
<dbReference type="InterPro" id="IPR051171">
    <property type="entry name" value="CaCA"/>
</dbReference>
<dbReference type="Pfam" id="PF14252">
    <property type="entry name" value="DUF4347"/>
    <property type="match status" value="1"/>
</dbReference>
<keyword evidence="4" id="KW-0813">Transport</keyword>
<dbReference type="SUPFAM" id="SSF51126">
    <property type="entry name" value="Pectin lyase-like"/>
    <property type="match status" value="1"/>
</dbReference>
<feature type="non-terminal residue" evidence="7">
    <location>
        <position position="800"/>
    </location>
</feature>
<keyword evidence="8" id="KW-1185">Reference proteome</keyword>
<comment type="caution">
    <text evidence="7">The sequence shown here is derived from an EMBL/GenBank/DDBJ whole genome shotgun (WGS) entry which is preliminary data.</text>
</comment>
<dbReference type="InterPro" id="IPR012334">
    <property type="entry name" value="Pectin_lyas_fold"/>
</dbReference>
<feature type="region of interest" description="Disordered" evidence="5">
    <location>
        <begin position="489"/>
        <end position="510"/>
    </location>
</feature>
<evidence type="ECO:0000256" key="3">
    <source>
        <dbReference type="ARBA" id="ARBA00022837"/>
    </source>
</evidence>
<keyword evidence="4" id="KW-0406">Ion transport</keyword>
<evidence type="ECO:0000256" key="4">
    <source>
        <dbReference type="ARBA" id="ARBA00023065"/>
    </source>
</evidence>
<dbReference type="Pfam" id="PF03160">
    <property type="entry name" value="Calx-beta"/>
    <property type="match status" value="2"/>
</dbReference>
<dbReference type="Gene3D" id="2.160.20.10">
    <property type="entry name" value="Single-stranded right-handed beta-helix, Pectin lyase-like"/>
    <property type="match status" value="1"/>
</dbReference>
<feature type="region of interest" description="Disordered" evidence="5">
    <location>
        <begin position="1"/>
        <end position="20"/>
    </location>
</feature>
<keyword evidence="2" id="KW-0677">Repeat</keyword>
<proteinExistence type="predicted"/>
<organism evidence="7 8">
    <name type="scientific">Scytonema tolypothrichoides VB-61278_2</name>
    <dbReference type="NCBI Taxonomy" id="3232314"/>
    <lineage>
        <taxon>Bacteria</taxon>
        <taxon>Bacillati</taxon>
        <taxon>Cyanobacteriota</taxon>
        <taxon>Cyanophyceae</taxon>
        <taxon>Nostocales</taxon>
        <taxon>Scytonemataceae</taxon>
        <taxon>Scytonema</taxon>
    </lineage>
</organism>
<evidence type="ECO:0000313" key="8">
    <source>
        <dbReference type="Proteomes" id="UP001628874"/>
    </source>
</evidence>
<protein>
    <submittedName>
        <fullName evidence="7">DUF4347 domain-containing protein</fullName>
    </submittedName>
</protein>